<evidence type="ECO:0000313" key="3">
    <source>
        <dbReference type="EMBL" id="MFD1833564.1"/>
    </source>
</evidence>
<dbReference type="PANTHER" id="PTHR31435:SF10">
    <property type="entry name" value="BSR4717 PROTEIN"/>
    <property type="match status" value="1"/>
</dbReference>
<feature type="domain" description="N-acetyltransferase" evidence="1">
    <location>
        <begin position="1"/>
        <end position="113"/>
    </location>
</feature>
<dbReference type="EC" id="2.3.1.-" evidence="3"/>
<dbReference type="PROSITE" id="PS51186">
    <property type="entry name" value="GNAT"/>
    <property type="match status" value="1"/>
</dbReference>
<organism evidence="3 4">
    <name type="scientific">Brachybacterium rhamnosum</name>
    <dbReference type="NCBI Taxonomy" id="173361"/>
    <lineage>
        <taxon>Bacteria</taxon>
        <taxon>Bacillati</taxon>
        <taxon>Actinomycetota</taxon>
        <taxon>Actinomycetes</taxon>
        <taxon>Micrococcales</taxon>
        <taxon>Dermabacteraceae</taxon>
        <taxon>Brachybacterium</taxon>
    </lineage>
</organism>
<dbReference type="PROSITE" id="PS51729">
    <property type="entry name" value="GNAT_YJDJ"/>
    <property type="match status" value="1"/>
</dbReference>
<evidence type="ECO:0000313" key="4">
    <source>
        <dbReference type="Proteomes" id="UP001597280"/>
    </source>
</evidence>
<proteinExistence type="predicted"/>
<dbReference type="InterPro" id="IPR000182">
    <property type="entry name" value="GNAT_dom"/>
</dbReference>
<evidence type="ECO:0000259" key="2">
    <source>
        <dbReference type="PROSITE" id="PS51729"/>
    </source>
</evidence>
<keyword evidence="4" id="KW-1185">Reference proteome</keyword>
<dbReference type="Proteomes" id="UP001597280">
    <property type="component" value="Unassembled WGS sequence"/>
</dbReference>
<dbReference type="EMBL" id="JBHUFL010000001">
    <property type="protein sequence ID" value="MFD1833564.1"/>
    <property type="molecule type" value="Genomic_DNA"/>
</dbReference>
<dbReference type="Pfam" id="PF14542">
    <property type="entry name" value="Acetyltransf_CG"/>
    <property type="match status" value="1"/>
</dbReference>
<dbReference type="RefSeq" id="WP_137771099.1">
    <property type="nucleotide sequence ID" value="NZ_BAAAIS010000001.1"/>
</dbReference>
<dbReference type="PANTHER" id="PTHR31435">
    <property type="entry name" value="PROTEIN NATD1"/>
    <property type="match status" value="1"/>
</dbReference>
<dbReference type="GO" id="GO:0016746">
    <property type="term" value="F:acyltransferase activity"/>
    <property type="evidence" value="ECO:0007669"/>
    <property type="project" value="UniProtKB-KW"/>
</dbReference>
<dbReference type="Gene3D" id="3.40.630.30">
    <property type="match status" value="1"/>
</dbReference>
<dbReference type="InterPro" id="IPR016181">
    <property type="entry name" value="Acyl_CoA_acyltransferase"/>
</dbReference>
<keyword evidence="3" id="KW-0012">Acyltransferase</keyword>
<dbReference type="InterPro" id="IPR031165">
    <property type="entry name" value="GNAT_YJDJ"/>
</dbReference>
<protein>
    <submittedName>
        <fullName evidence="3">GNAT family N-acetyltransferase</fullName>
        <ecNumber evidence="3">2.3.1.-</ecNumber>
    </submittedName>
</protein>
<comment type="caution">
    <text evidence="3">The sequence shown here is derived from an EMBL/GenBank/DDBJ whole genome shotgun (WGS) entry which is preliminary data.</text>
</comment>
<feature type="domain" description="N-acetyltransferase" evidence="2">
    <location>
        <begin position="14"/>
        <end position="103"/>
    </location>
</feature>
<keyword evidence="3" id="KW-0808">Transferase</keyword>
<gene>
    <name evidence="3" type="ORF">ACFSDA_00630</name>
</gene>
<dbReference type="CDD" id="cd04301">
    <property type="entry name" value="NAT_SF"/>
    <property type="match status" value="1"/>
</dbReference>
<sequence length="113" mass="12428">MHEKPGGPPHVRLVHDEDRDRFEALAGDGVVGVLAYGPDPLREGVRDLRSTVVSAEHGGQGIGSALVRAAVQDSRERGLRLTATCWFARAWLERHPEHHDLLADVPEEGKDPR</sequence>
<accession>A0ABW4PS19</accession>
<dbReference type="SUPFAM" id="SSF55729">
    <property type="entry name" value="Acyl-CoA N-acyltransferases (Nat)"/>
    <property type="match status" value="1"/>
</dbReference>
<reference evidence="4" key="1">
    <citation type="journal article" date="2019" name="Int. J. Syst. Evol. Microbiol.">
        <title>The Global Catalogue of Microorganisms (GCM) 10K type strain sequencing project: providing services to taxonomists for standard genome sequencing and annotation.</title>
        <authorList>
            <consortium name="The Broad Institute Genomics Platform"/>
            <consortium name="The Broad Institute Genome Sequencing Center for Infectious Disease"/>
            <person name="Wu L."/>
            <person name="Ma J."/>
        </authorList>
    </citation>
    <scope>NUCLEOTIDE SEQUENCE [LARGE SCALE GENOMIC DNA]</scope>
    <source>
        <strain evidence="4">JCM 11650</strain>
    </source>
</reference>
<dbReference type="InterPro" id="IPR045057">
    <property type="entry name" value="Gcn5-rel_NAT"/>
</dbReference>
<name>A0ABW4PS19_9MICO</name>
<evidence type="ECO:0000259" key="1">
    <source>
        <dbReference type="PROSITE" id="PS51186"/>
    </source>
</evidence>